<evidence type="ECO:0008006" key="4">
    <source>
        <dbReference type="Google" id="ProtNLM"/>
    </source>
</evidence>
<protein>
    <recommendedName>
        <fullName evidence="4">Heme exporter protein D</fullName>
    </recommendedName>
</protein>
<evidence type="ECO:0000313" key="3">
    <source>
        <dbReference type="Proteomes" id="UP001596053"/>
    </source>
</evidence>
<reference evidence="3" key="1">
    <citation type="journal article" date="2019" name="Int. J. Syst. Evol. Microbiol.">
        <title>The Global Catalogue of Microorganisms (GCM) 10K type strain sequencing project: providing services to taxonomists for standard genome sequencing and annotation.</title>
        <authorList>
            <consortium name="The Broad Institute Genomics Platform"/>
            <consortium name="The Broad Institute Genome Sequencing Center for Infectious Disease"/>
            <person name="Wu L."/>
            <person name="Ma J."/>
        </authorList>
    </citation>
    <scope>NUCLEOTIDE SEQUENCE [LARGE SCALE GENOMIC DNA]</scope>
    <source>
        <strain evidence="3">NCAIM B.01391</strain>
    </source>
</reference>
<dbReference type="EMBL" id="JBHSLW010000104">
    <property type="protein sequence ID" value="MFC5423744.1"/>
    <property type="molecule type" value="Genomic_DNA"/>
</dbReference>
<evidence type="ECO:0000313" key="2">
    <source>
        <dbReference type="EMBL" id="MFC5423744.1"/>
    </source>
</evidence>
<keyword evidence="3" id="KW-1185">Reference proteome</keyword>
<gene>
    <name evidence="2" type="ORF">ACFPOB_29870</name>
</gene>
<sequence>MTIDQISLGALPYYLAVTTFAAFVVCLGFGIAFAARKLSRTLKRTSEVAMRNINVLQPSSTQSTGPTSLTKRIS</sequence>
<comment type="caution">
    <text evidence="2">The sequence shown here is derived from an EMBL/GenBank/DDBJ whole genome shotgun (WGS) entry which is preliminary data.</text>
</comment>
<keyword evidence="1" id="KW-0812">Transmembrane</keyword>
<dbReference type="Proteomes" id="UP001596053">
    <property type="component" value="Unassembled WGS sequence"/>
</dbReference>
<name>A0ABW0IZL5_9HYPH</name>
<feature type="transmembrane region" description="Helical" evidence="1">
    <location>
        <begin position="12"/>
        <end position="35"/>
    </location>
</feature>
<dbReference type="RefSeq" id="WP_377801801.1">
    <property type="nucleotide sequence ID" value="NZ_JBHSLW010000104.1"/>
</dbReference>
<proteinExistence type="predicted"/>
<accession>A0ABW0IZL5</accession>
<organism evidence="2 3">
    <name type="scientific">Bosea eneae</name>
    <dbReference type="NCBI Taxonomy" id="151454"/>
    <lineage>
        <taxon>Bacteria</taxon>
        <taxon>Pseudomonadati</taxon>
        <taxon>Pseudomonadota</taxon>
        <taxon>Alphaproteobacteria</taxon>
        <taxon>Hyphomicrobiales</taxon>
        <taxon>Boseaceae</taxon>
        <taxon>Bosea</taxon>
    </lineage>
</organism>
<keyword evidence="1" id="KW-1133">Transmembrane helix</keyword>
<evidence type="ECO:0000256" key="1">
    <source>
        <dbReference type="SAM" id="Phobius"/>
    </source>
</evidence>
<keyword evidence="1" id="KW-0472">Membrane</keyword>